<gene>
    <name evidence="2" type="ORF">PsYK624_101400</name>
</gene>
<dbReference type="EMBL" id="BPQB01000036">
    <property type="protein sequence ID" value="GJE93973.1"/>
    <property type="molecule type" value="Genomic_DNA"/>
</dbReference>
<name>A0A9P3LGM9_9APHY</name>
<feature type="compositionally biased region" description="Polar residues" evidence="1">
    <location>
        <begin position="48"/>
        <end position="64"/>
    </location>
</feature>
<evidence type="ECO:0000256" key="1">
    <source>
        <dbReference type="SAM" id="MobiDB-lite"/>
    </source>
</evidence>
<reference evidence="2 3" key="1">
    <citation type="submission" date="2021-08" db="EMBL/GenBank/DDBJ databases">
        <title>Draft Genome Sequence of Phanerochaete sordida strain YK-624.</title>
        <authorList>
            <person name="Mori T."/>
            <person name="Dohra H."/>
            <person name="Suzuki T."/>
            <person name="Kawagishi H."/>
            <person name="Hirai H."/>
        </authorList>
    </citation>
    <scope>NUCLEOTIDE SEQUENCE [LARGE SCALE GENOMIC DNA]</scope>
    <source>
        <strain evidence="2 3">YK-624</strain>
    </source>
</reference>
<accession>A0A9P3LGM9</accession>
<dbReference type="AlphaFoldDB" id="A0A9P3LGM9"/>
<proteinExistence type="predicted"/>
<organism evidence="2 3">
    <name type="scientific">Phanerochaete sordida</name>
    <dbReference type="NCBI Taxonomy" id="48140"/>
    <lineage>
        <taxon>Eukaryota</taxon>
        <taxon>Fungi</taxon>
        <taxon>Dikarya</taxon>
        <taxon>Basidiomycota</taxon>
        <taxon>Agaricomycotina</taxon>
        <taxon>Agaricomycetes</taxon>
        <taxon>Polyporales</taxon>
        <taxon>Phanerochaetaceae</taxon>
        <taxon>Phanerochaete</taxon>
    </lineage>
</organism>
<protein>
    <submittedName>
        <fullName evidence="2">Uncharacterized protein</fullName>
    </submittedName>
</protein>
<sequence>MIDSTGGKMGNKGQVIAVKCTHPGSKPSGHPLNLAKSISVRSGWTWSLKDGTSTRLDTPSQASPAGSKDYRGKGAG</sequence>
<dbReference type="Proteomes" id="UP000703269">
    <property type="component" value="Unassembled WGS sequence"/>
</dbReference>
<comment type="caution">
    <text evidence="2">The sequence shown here is derived from an EMBL/GenBank/DDBJ whole genome shotgun (WGS) entry which is preliminary data.</text>
</comment>
<evidence type="ECO:0000313" key="3">
    <source>
        <dbReference type="Proteomes" id="UP000703269"/>
    </source>
</evidence>
<keyword evidence="3" id="KW-1185">Reference proteome</keyword>
<feature type="region of interest" description="Disordered" evidence="1">
    <location>
        <begin position="48"/>
        <end position="76"/>
    </location>
</feature>
<evidence type="ECO:0000313" key="2">
    <source>
        <dbReference type="EMBL" id="GJE93973.1"/>
    </source>
</evidence>